<keyword evidence="11" id="KW-0732">Signal</keyword>
<keyword evidence="8 10" id="KW-0961">Cell wall biogenesis/degradation</keyword>
<feature type="signal peptide" evidence="11">
    <location>
        <begin position="1"/>
        <end position="17"/>
    </location>
</feature>
<dbReference type="PANTHER" id="PTHR43126">
    <property type="entry name" value="D-ALANYL-D-ALANINE DIPEPTIDASE"/>
    <property type="match status" value="1"/>
</dbReference>
<keyword evidence="13" id="KW-1185">Reference proteome</keyword>
<feature type="active site" description="Proton donor/acceptor" evidence="9">
    <location>
        <position position="181"/>
    </location>
</feature>
<feature type="binding site" evidence="9">
    <location>
        <position position="184"/>
    </location>
    <ligand>
        <name>Zn(2+)</name>
        <dbReference type="ChEBI" id="CHEBI:29105"/>
        <note>catalytic</note>
    </ligand>
</feature>
<evidence type="ECO:0000256" key="1">
    <source>
        <dbReference type="ARBA" id="ARBA00001362"/>
    </source>
</evidence>
<gene>
    <name evidence="12" type="ORF">HYN48_11545</name>
</gene>
<dbReference type="GO" id="GO:0071555">
    <property type="term" value="P:cell wall organization"/>
    <property type="evidence" value="ECO:0007669"/>
    <property type="project" value="UniProtKB-KW"/>
</dbReference>
<keyword evidence="4 9" id="KW-0378">Hydrolase</keyword>
<dbReference type="Proteomes" id="UP000244193">
    <property type="component" value="Chromosome"/>
</dbReference>
<dbReference type="GO" id="GO:0008237">
    <property type="term" value="F:metallopeptidase activity"/>
    <property type="evidence" value="ECO:0007669"/>
    <property type="project" value="UniProtKB-KW"/>
</dbReference>
<dbReference type="GO" id="GO:0160237">
    <property type="term" value="F:D-Ala-D-Ala dipeptidase activity"/>
    <property type="evidence" value="ECO:0007669"/>
    <property type="project" value="UniProtKB-EC"/>
</dbReference>
<dbReference type="KEGG" id="fmg:HYN48_11545"/>
<dbReference type="GO" id="GO:0006508">
    <property type="term" value="P:proteolysis"/>
    <property type="evidence" value="ECO:0007669"/>
    <property type="project" value="UniProtKB-KW"/>
</dbReference>
<feature type="chain" id="PRO_5015782526" description="D-alanyl-D-alanine dipeptidase" evidence="11">
    <location>
        <begin position="18"/>
        <end position="203"/>
    </location>
</feature>
<protein>
    <recommendedName>
        <fullName evidence="9 10">D-alanyl-D-alanine dipeptidase</fullName>
        <shortName evidence="9 10">D-Ala-D-Ala dipeptidase</shortName>
        <ecNumber evidence="9 10">3.4.13.22</ecNumber>
    </recommendedName>
</protein>
<dbReference type="RefSeq" id="WP_108371875.1">
    <property type="nucleotide sequence ID" value="NZ_CP028811.1"/>
</dbReference>
<feature type="binding site" evidence="9">
    <location>
        <position position="124"/>
    </location>
    <ligand>
        <name>Zn(2+)</name>
        <dbReference type="ChEBI" id="CHEBI:29105"/>
        <note>catalytic</note>
    </ligand>
</feature>
<evidence type="ECO:0000256" key="11">
    <source>
        <dbReference type="SAM" id="SignalP"/>
    </source>
</evidence>
<dbReference type="OrthoDB" id="9801430at2"/>
<evidence type="ECO:0000256" key="2">
    <source>
        <dbReference type="ARBA" id="ARBA00022670"/>
    </source>
</evidence>
<dbReference type="HAMAP" id="MF_01924">
    <property type="entry name" value="A_A_dipeptidase"/>
    <property type="match status" value="1"/>
</dbReference>
<organism evidence="12 13">
    <name type="scientific">Flavobacterium magnum</name>
    <dbReference type="NCBI Taxonomy" id="2162713"/>
    <lineage>
        <taxon>Bacteria</taxon>
        <taxon>Pseudomonadati</taxon>
        <taxon>Bacteroidota</taxon>
        <taxon>Flavobacteriia</taxon>
        <taxon>Flavobacteriales</taxon>
        <taxon>Flavobacteriaceae</taxon>
        <taxon>Flavobacterium</taxon>
    </lineage>
</organism>
<dbReference type="Gene3D" id="3.30.1380.10">
    <property type="match status" value="1"/>
</dbReference>
<sequence length="203" mass="23292">MKKLFALLLFCCLKLTAQESPSDTTFVNIRDYSSDFVLDMKYATEDNFLKSAVYDCPECYLRLKTVRSLLKANRKFLKMGYKIKLFDCYRPLSVQRKMWKIVSNPEYVADPAKGSIHNRGGAVDITLVDQNGIELDMGTPFDFFGREAAHDYQDLSDAVLKNRKKLKKVMLKCGFKAFASEWWHYNLGGSSGDPLSDFTWDCP</sequence>
<keyword evidence="7 9" id="KW-0482">Metalloprotease</keyword>
<evidence type="ECO:0000256" key="5">
    <source>
        <dbReference type="ARBA" id="ARBA00022833"/>
    </source>
</evidence>
<keyword evidence="5 9" id="KW-0862">Zinc</keyword>
<evidence type="ECO:0000256" key="4">
    <source>
        <dbReference type="ARBA" id="ARBA00022801"/>
    </source>
</evidence>
<comment type="cofactor">
    <cofactor evidence="9">
        <name>Zn(2+)</name>
        <dbReference type="ChEBI" id="CHEBI:29105"/>
    </cofactor>
    <text evidence="9">Binds 1 zinc ion per subunit.</text>
</comment>
<comment type="similarity">
    <text evidence="9 10">Belongs to the peptidase M15D family.</text>
</comment>
<name>A0A2S0RHA8_9FLAO</name>
<keyword evidence="2 9" id="KW-0645">Protease</keyword>
<dbReference type="EMBL" id="CP028811">
    <property type="protein sequence ID" value="AWA30670.1"/>
    <property type="molecule type" value="Genomic_DNA"/>
</dbReference>
<evidence type="ECO:0000256" key="8">
    <source>
        <dbReference type="ARBA" id="ARBA00023316"/>
    </source>
</evidence>
<keyword evidence="3 9" id="KW-0479">Metal-binding</keyword>
<dbReference type="InterPro" id="IPR000755">
    <property type="entry name" value="A_A_dipeptidase"/>
</dbReference>
<evidence type="ECO:0000256" key="7">
    <source>
        <dbReference type="ARBA" id="ARBA00023049"/>
    </source>
</evidence>
<evidence type="ECO:0000256" key="6">
    <source>
        <dbReference type="ARBA" id="ARBA00022997"/>
    </source>
</evidence>
<dbReference type="EC" id="3.4.13.22" evidence="9 10"/>
<dbReference type="SUPFAM" id="SSF55166">
    <property type="entry name" value="Hedgehog/DD-peptidase"/>
    <property type="match status" value="1"/>
</dbReference>
<reference evidence="12 13" key="1">
    <citation type="submission" date="2018-04" db="EMBL/GenBank/DDBJ databases">
        <title>Genome sequencing of Flavobacterium sp. HYN0048.</title>
        <authorList>
            <person name="Yi H."/>
            <person name="Baek C."/>
        </authorList>
    </citation>
    <scope>NUCLEOTIDE SEQUENCE [LARGE SCALE GENOMIC DNA]</scope>
    <source>
        <strain evidence="12 13">HYN0048</strain>
    </source>
</reference>
<feature type="site" description="Transition state stabilizer" evidence="9">
    <location>
        <position position="90"/>
    </location>
</feature>
<evidence type="ECO:0000313" key="13">
    <source>
        <dbReference type="Proteomes" id="UP000244193"/>
    </source>
</evidence>
<comment type="catalytic activity">
    <reaction evidence="1 9 10">
        <text>D-alanyl-D-alanine + H2O = 2 D-alanine</text>
        <dbReference type="Rhea" id="RHEA:20661"/>
        <dbReference type="ChEBI" id="CHEBI:15377"/>
        <dbReference type="ChEBI" id="CHEBI:57416"/>
        <dbReference type="ChEBI" id="CHEBI:57822"/>
        <dbReference type="EC" id="3.4.13.22"/>
    </reaction>
</comment>
<dbReference type="PIRSF" id="PIRSF026671">
    <property type="entry name" value="AA_dipeptidase"/>
    <property type="match status" value="1"/>
</dbReference>
<evidence type="ECO:0000256" key="10">
    <source>
        <dbReference type="PIRNR" id="PIRNR026671"/>
    </source>
</evidence>
<keyword evidence="6 9" id="KW-0224">Dipeptidase</keyword>
<evidence type="ECO:0000313" key="12">
    <source>
        <dbReference type="EMBL" id="AWA30670.1"/>
    </source>
</evidence>
<evidence type="ECO:0000256" key="3">
    <source>
        <dbReference type="ARBA" id="ARBA00022723"/>
    </source>
</evidence>
<feature type="binding site" evidence="9">
    <location>
        <position position="117"/>
    </location>
    <ligand>
        <name>Zn(2+)</name>
        <dbReference type="ChEBI" id="CHEBI:29105"/>
        <note>catalytic</note>
    </ligand>
</feature>
<evidence type="ECO:0000256" key="9">
    <source>
        <dbReference type="HAMAP-Rule" id="MF_01924"/>
    </source>
</evidence>
<comment type="function">
    <text evidence="9 10">Catalyzes hydrolysis of the D-alanyl-D-alanine dipeptide.</text>
</comment>
<dbReference type="GO" id="GO:0008270">
    <property type="term" value="F:zinc ion binding"/>
    <property type="evidence" value="ECO:0007669"/>
    <property type="project" value="UniProtKB-UniRule"/>
</dbReference>
<dbReference type="AlphaFoldDB" id="A0A2S0RHA8"/>
<accession>A0A2S0RHA8</accession>
<dbReference type="CDD" id="cd14840">
    <property type="entry name" value="D-Ala-D-Ala_dipeptidase_Aad"/>
    <property type="match status" value="1"/>
</dbReference>
<proteinExistence type="inferred from homology"/>
<dbReference type="Pfam" id="PF01427">
    <property type="entry name" value="Peptidase_M15"/>
    <property type="match status" value="1"/>
</dbReference>
<dbReference type="InterPro" id="IPR009045">
    <property type="entry name" value="Zn_M74/Hedgehog-like"/>
</dbReference>
<dbReference type="PANTHER" id="PTHR43126:SF1">
    <property type="entry name" value="D-ALANYL-D-ALANINE DIPEPTIDASE"/>
    <property type="match status" value="1"/>
</dbReference>